<keyword evidence="3" id="KW-1185">Reference proteome</keyword>
<proteinExistence type="predicted"/>
<gene>
    <name evidence="2" type="ORF">AVEN_3116_1</name>
</gene>
<evidence type="ECO:0000256" key="1">
    <source>
        <dbReference type="SAM" id="Phobius"/>
    </source>
</evidence>
<keyword evidence="1" id="KW-0472">Membrane</keyword>
<feature type="non-terminal residue" evidence="2">
    <location>
        <position position="42"/>
    </location>
</feature>
<protein>
    <submittedName>
        <fullName evidence="2">Uncharacterized protein</fullName>
    </submittedName>
</protein>
<dbReference type="AlphaFoldDB" id="A0A4Y2Q603"/>
<evidence type="ECO:0000313" key="2">
    <source>
        <dbReference type="EMBL" id="GBN58891.1"/>
    </source>
</evidence>
<keyword evidence="1" id="KW-1133">Transmembrane helix</keyword>
<comment type="caution">
    <text evidence="2">The sequence shown here is derived from an EMBL/GenBank/DDBJ whole genome shotgun (WGS) entry which is preliminary data.</text>
</comment>
<sequence>MSKRFLAFPRALLMGCGYVGYISIDGAYLLGRGLCWAGDVYQ</sequence>
<name>A0A4Y2Q603_ARAVE</name>
<evidence type="ECO:0000313" key="3">
    <source>
        <dbReference type="Proteomes" id="UP000499080"/>
    </source>
</evidence>
<feature type="transmembrane region" description="Helical" evidence="1">
    <location>
        <begin position="12"/>
        <end position="31"/>
    </location>
</feature>
<dbReference type="Proteomes" id="UP000499080">
    <property type="component" value="Unassembled WGS sequence"/>
</dbReference>
<organism evidence="2 3">
    <name type="scientific">Araneus ventricosus</name>
    <name type="common">Orbweaver spider</name>
    <name type="synonym">Epeira ventricosa</name>
    <dbReference type="NCBI Taxonomy" id="182803"/>
    <lineage>
        <taxon>Eukaryota</taxon>
        <taxon>Metazoa</taxon>
        <taxon>Ecdysozoa</taxon>
        <taxon>Arthropoda</taxon>
        <taxon>Chelicerata</taxon>
        <taxon>Arachnida</taxon>
        <taxon>Araneae</taxon>
        <taxon>Araneomorphae</taxon>
        <taxon>Entelegynae</taxon>
        <taxon>Araneoidea</taxon>
        <taxon>Araneidae</taxon>
        <taxon>Araneus</taxon>
    </lineage>
</organism>
<keyword evidence="1" id="KW-0812">Transmembrane</keyword>
<accession>A0A4Y2Q603</accession>
<reference evidence="2 3" key="1">
    <citation type="journal article" date="2019" name="Sci. Rep.">
        <title>Orb-weaving spider Araneus ventricosus genome elucidates the spidroin gene catalogue.</title>
        <authorList>
            <person name="Kono N."/>
            <person name="Nakamura H."/>
            <person name="Ohtoshi R."/>
            <person name="Moran D.A.P."/>
            <person name="Shinohara A."/>
            <person name="Yoshida Y."/>
            <person name="Fujiwara M."/>
            <person name="Mori M."/>
            <person name="Tomita M."/>
            <person name="Arakawa K."/>
        </authorList>
    </citation>
    <scope>NUCLEOTIDE SEQUENCE [LARGE SCALE GENOMIC DNA]</scope>
</reference>
<dbReference type="EMBL" id="BGPR01136898">
    <property type="protein sequence ID" value="GBN58891.1"/>
    <property type="molecule type" value="Genomic_DNA"/>
</dbReference>